<dbReference type="Proteomes" id="UP000689129">
    <property type="component" value="Unassembled WGS sequence"/>
</dbReference>
<keyword evidence="2" id="KW-0285">Flavoprotein</keyword>
<evidence type="ECO:0000313" key="9">
    <source>
        <dbReference type="Proteomes" id="UP000045706"/>
    </source>
</evidence>
<keyword evidence="7" id="KW-0503">Monooxygenase</keyword>
<reference evidence="7" key="2">
    <citation type="journal article" date="2021" name="Mol. Plant Pathol.">
        <title>A 20-kb lineage-specific genomic region tames virulence in pathogenic amphidiploid Verticillium longisporum.</title>
        <authorList>
            <person name="Harting R."/>
            <person name="Starke J."/>
            <person name="Kusch H."/>
            <person name="Poggeler S."/>
            <person name="Maurus I."/>
            <person name="Schluter R."/>
            <person name="Landesfeind M."/>
            <person name="Bulla I."/>
            <person name="Nowrousian M."/>
            <person name="de Jonge R."/>
            <person name="Stahlhut G."/>
            <person name="Hoff K.J."/>
            <person name="Asshauer K.P."/>
            <person name="Thurmer A."/>
            <person name="Stanke M."/>
            <person name="Daniel R."/>
            <person name="Morgenstern B."/>
            <person name="Thomma B.P.H.J."/>
            <person name="Kronstad J.W."/>
            <person name="Braus-Stromeyer S.A."/>
            <person name="Braus G.H."/>
        </authorList>
    </citation>
    <scope>NUCLEOTIDE SEQUENCE</scope>
    <source>
        <strain evidence="7">Vl32</strain>
    </source>
</reference>
<evidence type="ECO:0000313" key="5">
    <source>
        <dbReference type="EMBL" id="CRK17071.1"/>
    </source>
</evidence>
<evidence type="ECO:0000313" key="7">
    <source>
        <dbReference type="EMBL" id="KAG7108039.1"/>
    </source>
</evidence>
<dbReference type="Proteomes" id="UP000044602">
    <property type="component" value="Unassembled WGS sequence"/>
</dbReference>
<dbReference type="STRING" id="100787.A0A0G4L510"/>
<keyword evidence="4" id="KW-0560">Oxidoreductase</keyword>
<dbReference type="SUPFAM" id="SSF51905">
    <property type="entry name" value="FAD/NAD(P)-binding domain"/>
    <property type="match status" value="2"/>
</dbReference>
<evidence type="ECO:0000256" key="2">
    <source>
        <dbReference type="ARBA" id="ARBA00022630"/>
    </source>
</evidence>
<dbReference type="PANTHER" id="PTHR42877">
    <property type="entry name" value="L-ORNITHINE N(5)-MONOOXYGENASE-RELATED"/>
    <property type="match status" value="1"/>
</dbReference>
<dbReference type="PANTHER" id="PTHR42877:SF4">
    <property type="entry name" value="FAD_NAD(P)-BINDING DOMAIN-CONTAINING PROTEIN-RELATED"/>
    <property type="match status" value="1"/>
</dbReference>
<dbReference type="AlphaFoldDB" id="A0A0G4L510"/>
<name>A0A0G4L510_VERLO</name>
<evidence type="ECO:0000313" key="8">
    <source>
        <dbReference type="Proteomes" id="UP000044602"/>
    </source>
</evidence>
<proteinExistence type="inferred from homology"/>
<dbReference type="Pfam" id="PF00743">
    <property type="entry name" value="FMO-like"/>
    <property type="match status" value="1"/>
</dbReference>
<dbReference type="EMBL" id="JAEMWZ010000695">
    <property type="protein sequence ID" value="KAG7108039.1"/>
    <property type="molecule type" value="Genomic_DNA"/>
</dbReference>
<reference evidence="8 9" key="1">
    <citation type="submission" date="2015-05" db="EMBL/GenBank/DDBJ databases">
        <authorList>
            <person name="Fogelqvist Johan"/>
        </authorList>
    </citation>
    <scope>NUCLEOTIDE SEQUENCE [LARGE SCALE GENOMIC DNA]</scope>
    <source>
        <strain evidence="6">VL1</strain>
        <strain evidence="5">VL2</strain>
    </source>
</reference>
<evidence type="ECO:0000256" key="4">
    <source>
        <dbReference type="ARBA" id="ARBA00023002"/>
    </source>
</evidence>
<protein>
    <submittedName>
        <fullName evidence="7">Baeyer-Villiger monooxygenase like protein</fullName>
    </submittedName>
</protein>
<accession>A0A0G4L510</accession>
<evidence type="ECO:0000256" key="3">
    <source>
        <dbReference type="ARBA" id="ARBA00022827"/>
    </source>
</evidence>
<gene>
    <name evidence="6" type="ORF">BN1708_016751</name>
    <name evidence="5" type="ORF">BN1723_017515</name>
    <name evidence="7" type="ORF">HYQ45_018183</name>
</gene>
<dbReference type="GO" id="GO:0050661">
    <property type="term" value="F:NADP binding"/>
    <property type="evidence" value="ECO:0007669"/>
    <property type="project" value="InterPro"/>
</dbReference>
<keyword evidence="3" id="KW-0274">FAD</keyword>
<dbReference type="InterPro" id="IPR020946">
    <property type="entry name" value="Flavin_mOase-like"/>
</dbReference>
<dbReference type="Proteomes" id="UP000045706">
    <property type="component" value="Unassembled WGS sequence"/>
</dbReference>
<dbReference type="GO" id="GO:0050660">
    <property type="term" value="F:flavin adenine dinucleotide binding"/>
    <property type="evidence" value="ECO:0007669"/>
    <property type="project" value="InterPro"/>
</dbReference>
<dbReference type="InterPro" id="IPR036188">
    <property type="entry name" value="FAD/NAD-bd_sf"/>
</dbReference>
<organism evidence="5 9">
    <name type="scientific">Verticillium longisporum</name>
    <name type="common">Verticillium dahliae var. longisporum</name>
    <dbReference type="NCBI Taxonomy" id="100787"/>
    <lineage>
        <taxon>Eukaryota</taxon>
        <taxon>Fungi</taxon>
        <taxon>Dikarya</taxon>
        <taxon>Ascomycota</taxon>
        <taxon>Pezizomycotina</taxon>
        <taxon>Sordariomycetes</taxon>
        <taxon>Hypocreomycetidae</taxon>
        <taxon>Glomerellales</taxon>
        <taxon>Plectosphaerellaceae</taxon>
        <taxon>Verticillium</taxon>
    </lineage>
</organism>
<dbReference type="GO" id="GO:0004499">
    <property type="term" value="F:N,N-dimethylaniline monooxygenase activity"/>
    <property type="evidence" value="ECO:0007669"/>
    <property type="project" value="InterPro"/>
</dbReference>
<dbReference type="Gene3D" id="3.50.50.60">
    <property type="entry name" value="FAD/NAD(P)-binding domain"/>
    <property type="match status" value="3"/>
</dbReference>
<evidence type="ECO:0000313" key="6">
    <source>
        <dbReference type="EMBL" id="CRK39739.1"/>
    </source>
</evidence>
<keyword evidence="8" id="KW-1185">Reference proteome</keyword>
<dbReference type="EMBL" id="CVQI01007657">
    <property type="protein sequence ID" value="CRK17071.1"/>
    <property type="molecule type" value="Genomic_DNA"/>
</dbReference>
<dbReference type="OrthoDB" id="74360at2759"/>
<evidence type="ECO:0000256" key="1">
    <source>
        <dbReference type="ARBA" id="ARBA00010139"/>
    </source>
</evidence>
<dbReference type="EMBL" id="CVQH01025961">
    <property type="protein sequence ID" value="CRK39739.1"/>
    <property type="molecule type" value="Genomic_DNA"/>
</dbReference>
<comment type="similarity">
    <text evidence="1">Belongs to the FAD-binding monooxygenase family.</text>
</comment>
<dbReference type="InterPro" id="IPR051209">
    <property type="entry name" value="FAD-bind_Monooxygenase_sf"/>
</dbReference>
<sequence length="512" mass="57498">MSSSKTIIIGGGVAAIATAHKLKCQLGHEEFTIYEKRSGPGGTWIANTYPGCGSDVPIHLYSFSFNLNPNWTQALADQEEILEYIESTVDKFHLRKHFCFGVECLGAEWNQGAWSVRFRDVNSGQQFTEQCAILLSAVGGFAVPREARFPGLNKFKGHVFHTAEWNHLFEYTNKRIAVIGNGCSAAQVVPAIAPSVKKITQYARSPQWHHPRPNKLFTQWERFCFKYIPLWQRWHRLDLFLKTDQLASVYGSNASQVSARLQLEDEARQYILSEAPERYHDFIVPKFPLGCKRRIYDPGYLASLRRDNVELLAQGIREFTETGLISEDGVAEDFDAVILATGFSVSSFLAPMKIVGRHGKSLHEQWEEHRGAQAYMGTFVHNHPNFAILFGPNTFPAFNSVIYSIEVQVDYIANVLMKPIIDGYASEIEVSSVAEETFVRDLDGVLAETVFAAGCSNWYINSAGRNSAAWPGRHVLESNLLPEVERLFHDRGIRILASAEAGETYFGVLYSA</sequence>